<dbReference type="AlphaFoldDB" id="A0AAE0FHK4"/>
<dbReference type="PANTHER" id="PTHR12907:SF26">
    <property type="entry name" value="HIF PROLYL HYDROXYLASE, ISOFORM C"/>
    <property type="match status" value="1"/>
</dbReference>
<evidence type="ECO:0008006" key="5">
    <source>
        <dbReference type="Google" id="ProtNLM"/>
    </source>
</evidence>
<dbReference type="Gene3D" id="2.60.120.620">
    <property type="entry name" value="q2cbj1_9rhob like domain"/>
    <property type="match status" value="1"/>
</dbReference>
<feature type="region of interest" description="Disordered" evidence="2">
    <location>
        <begin position="14"/>
        <end position="37"/>
    </location>
</feature>
<evidence type="ECO:0000313" key="4">
    <source>
        <dbReference type="Proteomes" id="UP001190700"/>
    </source>
</evidence>
<dbReference type="GO" id="GO:0008198">
    <property type="term" value="F:ferrous iron binding"/>
    <property type="evidence" value="ECO:0007669"/>
    <property type="project" value="TreeGrafter"/>
</dbReference>
<feature type="compositionally biased region" description="Acidic residues" evidence="2">
    <location>
        <begin position="15"/>
        <end position="26"/>
    </location>
</feature>
<evidence type="ECO:0000256" key="1">
    <source>
        <dbReference type="ARBA" id="ARBA00022896"/>
    </source>
</evidence>
<protein>
    <recommendedName>
        <fullName evidence="5">Prolyl 4-hydroxylase alpha subunit domain-containing protein</fullName>
    </recommendedName>
</protein>
<sequence length="327" mass="36671">MHRLDARLWKPTTLDDIDTDSDEDTQETVTKDPPHDSLLSSCARSMQEHVVSHDSSLETRNRPLVQVDHEIAMEISKTTPEISAQTRHAYLQVKAQIGHLPGVTDEMIKSEVTKQMVARAMQRAALKVGVKERGADASRHASKHTAPLFDDHRIQQLLEHQFLVLEDVMEPATMRELRSEVEGLHAHGALKVTVQKNTGTRDDLIAWMDESEAAHAGPRRALPYAIELLKGVADVLNRAIPGTCLRVPARAMCACYPGGGAYYKPHRDNSQTANGGYSNPREMTCILYINPDWQVYIGRFRIYSRIIEHGSSRHNLEYPTGTPKTSR</sequence>
<organism evidence="3 4">
    <name type="scientific">Cymbomonas tetramitiformis</name>
    <dbReference type="NCBI Taxonomy" id="36881"/>
    <lineage>
        <taxon>Eukaryota</taxon>
        <taxon>Viridiplantae</taxon>
        <taxon>Chlorophyta</taxon>
        <taxon>Pyramimonadophyceae</taxon>
        <taxon>Pyramimonadales</taxon>
        <taxon>Pyramimonadaceae</taxon>
        <taxon>Cymbomonas</taxon>
    </lineage>
</organism>
<dbReference type="InterPro" id="IPR051559">
    <property type="entry name" value="HIF_prolyl_hydroxylases"/>
</dbReference>
<dbReference type="GO" id="GO:0031418">
    <property type="term" value="F:L-ascorbic acid binding"/>
    <property type="evidence" value="ECO:0007669"/>
    <property type="project" value="UniProtKB-KW"/>
</dbReference>
<name>A0AAE0FHK4_9CHLO</name>
<proteinExistence type="predicted"/>
<comment type="caution">
    <text evidence="3">The sequence shown here is derived from an EMBL/GenBank/DDBJ whole genome shotgun (WGS) entry which is preliminary data.</text>
</comment>
<accession>A0AAE0FHK4</accession>
<keyword evidence="4" id="KW-1185">Reference proteome</keyword>
<dbReference type="Proteomes" id="UP001190700">
    <property type="component" value="Unassembled WGS sequence"/>
</dbReference>
<reference evidence="3 4" key="1">
    <citation type="journal article" date="2015" name="Genome Biol. Evol.">
        <title>Comparative Genomics of a Bacterivorous Green Alga Reveals Evolutionary Causalities and Consequences of Phago-Mixotrophic Mode of Nutrition.</title>
        <authorList>
            <person name="Burns J.A."/>
            <person name="Paasch A."/>
            <person name="Narechania A."/>
            <person name="Kim E."/>
        </authorList>
    </citation>
    <scope>NUCLEOTIDE SEQUENCE [LARGE SCALE GENOMIC DNA]</scope>
    <source>
        <strain evidence="3 4">PLY_AMNH</strain>
    </source>
</reference>
<evidence type="ECO:0000313" key="3">
    <source>
        <dbReference type="EMBL" id="KAK3259618.1"/>
    </source>
</evidence>
<gene>
    <name evidence="3" type="ORF">CYMTET_31393</name>
</gene>
<dbReference type="GO" id="GO:0031543">
    <property type="term" value="F:peptidyl-proline dioxygenase activity"/>
    <property type="evidence" value="ECO:0007669"/>
    <property type="project" value="TreeGrafter"/>
</dbReference>
<keyword evidence="1" id="KW-0847">Vitamin C</keyword>
<dbReference type="PANTHER" id="PTHR12907">
    <property type="entry name" value="EGL NINE HOMOLOG-RELATED"/>
    <property type="match status" value="1"/>
</dbReference>
<dbReference type="GO" id="GO:0071456">
    <property type="term" value="P:cellular response to hypoxia"/>
    <property type="evidence" value="ECO:0007669"/>
    <property type="project" value="TreeGrafter"/>
</dbReference>
<evidence type="ECO:0000256" key="2">
    <source>
        <dbReference type="SAM" id="MobiDB-lite"/>
    </source>
</evidence>
<dbReference type="EMBL" id="LGRX02018608">
    <property type="protein sequence ID" value="KAK3259618.1"/>
    <property type="molecule type" value="Genomic_DNA"/>
</dbReference>